<evidence type="ECO:0000313" key="3">
    <source>
        <dbReference type="Proteomes" id="UP000245119"/>
    </source>
</evidence>
<comment type="caution">
    <text evidence="2">The sequence shown here is derived from an EMBL/GenBank/DDBJ whole genome shotgun (WGS) entry which is preliminary data.</text>
</comment>
<feature type="transmembrane region" description="Helical" evidence="1">
    <location>
        <begin position="12"/>
        <end position="33"/>
    </location>
</feature>
<keyword evidence="1" id="KW-1133">Transmembrane helix</keyword>
<evidence type="ECO:0008006" key="4">
    <source>
        <dbReference type="Google" id="ProtNLM"/>
    </source>
</evidence>
<dbReference type="InterPro" id="IPR036719">
    <property type="entry name" value="Neuro-gated_channel_TM_sf"/>
</dbReference>
<evidence type="ECO:0000313" key="2">
    <source>
        <dbReference type="EMBL" id="PVD34189.1"/>
    </source>
</evidence>
<dbReference type="Proteomes" id="UP000245119">
    <property type="component" value="Linkage Group LG3"/>
</dbReference>
<dbReference type="GO" id="GO:0016020">
    <property type="term" value="C:membrane"/>
    <property type="evidence" value="ECO:0007669"/>
    <property type="project" value="InterPro"/>
</dbReference>
<keyword evidence="1" id="KW-0812">Transmembrane</keyword>
<keyword evidence="3" id="KW-1185">Reference proteome</keyword>
<dbReference type="OrthoDB" id="407674at2759"/>
<organism evidence="2 3">
    <name type="scientific">Pomacea canaliculata</name>
    <name type="common">Golden apple snail</name>
    <dbReference type="NCBI Taxonomy" id="400727"/>
    <lineage>
        <taxon>Eukaryota</taxon>
        <taxon>Metazoa</taxon>
        <taxon>Spiralia</taxon>
        <taxon>Lophotrochozoa</taxon>
        <taxon>Mollusca</taxon>
        <taxon>Gastropoda</taxon>
        <taxon>Caenogastropoda</taxon>
        <taxon>Architaenioglossa</taxon>
        <taxon>Ampullarioidea</taxon>
        <taxon>Ampullariidae</taxon>
        <taxon>Pomacea</taxon>
    </lineage>
</organism>
<dbReference type="Gene3D" id="6.10.250.2810">
    <property type="match status" value="1"/>
</dbReference>
<name>A0A2T7PL93_POMCA</name>
<proteinExistence type="predicted"/>
<dbReference type="EMBL" id="PZQS01000003">
    <property type="protein sequence ID" value="PVD34189.1"/>
    <property type="molecule type" value="Genomic_DNA"/>
</dbReference>
<dbReference type="GO" id="GO:0006811">
    <property type="term" value="P:monoatomic ion transport"/>
    <property type="evidence" value="ECO:0007669"/>
    <property type="project" value="InterPro"/>
</dbReference>
<dbReference type="AlphaFoldDB" id="A0A2T7PL93"/>
<protein>
    <recommendedName>
        <fullName evidence="4">Neurotransmitter-gated ion-channel transmembrane domain-containing protein</fullName>
    </recommendedName>
</protein>
<dbReference type="SUPFAM" id="SSF90112">
    <property type="entry name" value="Neurotransmitter-gated ion-channel transmembrane pore"/>
    <property type="match status" value="1"/>
</dbReference>
<accession>A0A2T7PL93</accession>
<gene>
    <name evidence="2" type="ORF">C0Q70_05455</name>
</gene>
<reference evidence="2 3" key="1">
    <citation type="submission" date="2018-04" db="EMBL/GenBank/DDBJ databases">
        <title>The genome of golden apple snail Pomacea canaliculata provides insight into stress tolerance and invasive adaptation.</title>
        <authorList>
            <person name="Liu C."/>
            <person name="Liu B."/>
            <person name="Ren Y."/>
            <person name="Zhang Y."/>
            <person name="Wang H."/>
            <person name="Li S."/>
            <person name="Jiang F."/>
            <person name="Yin L."/>
            <person name="Zhang G."/>
            <person name="Qian W."/>
            <person name="Fan W."/>
        </authorList>
    </citation>
    <scope>NUCLEOTIDE SEQUENCE [LARGE SCALE GENOMIC DNA]</scope>
    <source>
        <strain evidence="2">SZHN2017</strain>
        <tissue evidence="2">Muscle</tissue>
    </source>
</reference>
<sequence length="108" mass="12030">MPLVHVSYIKAIDVWVVSSLIFVFSAFLEFAYVNVLARRGDKEVTMAQVFMCKQQDDSVHSQCDGGVYTPYSAVWASFLRLNDDTLPAAPETLGLTCNPRQHTELGSN</sequence>
<evidence type="ECO:0000256" key="1">
    <source>
        <dbReference type="SAM" id="Phobius"/>
    </source>
</evidence>
<keyword evidence="1" id="KW-0472">Membrane</keyword>